<evidence type="ECO:0000256" key="2">
    <source>
        <dbReference type="ARBA" id="ARBA00022475"/>
    </source>
</evidence>
<dbReference type="RefSeq" id="WP_069968645.1">
    <property type="nucleotide sequence ID" value="NZ_CM124774.1"/>
</dbReference>
<proteinExistence type="predicted"/>
<dbReference type="GO" id="GO:0009103">
    <property type="term" value="P:lipopolysaccharide biosynthetic process"/>
    <property type="evidence" value="ECO:0007669"/>
    <property type="project" value="UniProtKB-ARBA"/>
</dbReference>
<dbReference type="GO" id="GO:0016763">
    <property type="term" value="F:pentosyltransferase activity"/>
    <property type="evidence" value="ECO:0007669"/>
    <property type="project" value="TreeGrafter"/>
</dbReference>
<feature type="domain" description="Glycosyltransferase RgtA/B/C/D-like" evidence="9">
    <location>
        <begin position="103"/>
        <end position="263"/>
    </location>
</feature>
<evidence type="ECO:0000256" key="3">
    <source>
        <dbReference type="ARBA" id="ARBA00022676"/>
    </source>
</evidence>
<dbReference type="EMBL" id="MJGC01000079">
    <property type="protein sequence ID" value="OEJ73759.1"/>
    <property type="molecule type" value="Genomic_DNA"/>
</dbReference>
<keyword evidence="4" id="KW-0808">Transferase</keyword>
<dbReference type="InterPro" id="IPR038731">
    <property type="entry name" value="RgtA/B/C-like"/>
</dbReference>
<dbReference type="PANTHER" id="PTHR33908:SF11">
    <property type="entry name" value="MEMBRANE PROTEIN"/>
    <property type="match status" value="1"/>
</dbReference>
<comment type="caution">
    <text evidence="10">The sequence shown here is derived from an EMBL/GenBank/DDBJ whole genome shotgun (WGS) entry which is preliminary data.</text>
</comment>
<evidence type="ECO:0000256" key="5">
    <source>
        <dbReference type="ARBA" id="ARBA00022692"/>
    </source>
</evidence>
<sequence>MSKALPKSQLLSKVTLEAWLIIAIAFGVLWRIVNVSQRQFWYDEVLSLLLSTGQKIAYKPPPNVPIILADYTKLLSLPAIAGVGDFLKTIADLLRGIVGVEPHPPLFYLSQHIWLYLLGNSEGATRSLGMLLSIAAIASAYGLGRSLLGHRGGLIFAALLAVNPFYLFHSLNLRMYAPLPLWAILSTWALLEISRQPRNRLSGFGWHLILIGSLVAGLMTFYLFLYWFVTLSVLALFLDRQRWWKYYLNLAIAGLITLPWFWWGTRQQLRNADLDRFDVLPGFFATLLKHSQGIVDTLGIQLLLGDWVTSLPPGSATLAGCLILGLLLAVAGHLWRSKQDRNRRSLTVALILGLLTLLLALSVDILTGKFTLGFGLGRSIIFILPGNLLLLTVWLEQNSEKWKPGFLAVILIGYIGISGADFAFRDRTLFTNLNERLIADSNQSTLIILNSRAWGHVLRLAYYIPPQLPVMLLAQPASDLSPALTQVLADSSTIYQRIFWLDSANPIWSPTTSISEKQQLQSLLQSNYQLQHSQFLSGTMRMDGFELYEYRRR</sequence>
<feature type="transmembrane region" description="Helical" evidence="8">
    <location>
        <begin position="205"/>
        <end position="238"/>
    </location>
</feature>
<feature type="transmembrane region" description="Helical" evidence="8">
    <location>
        <begin position="347"/>
        <end position="366"/>
    </location>
</feature>
<dbReference type="InterPro" id="IPR050297">
    <property type="entry name" value="LipidA_mod_glycosyltrf_83"/>
</dbReference>
<evidence type="ECO:0000313" key="10">
    <source>
        <dbReference type="EMBL" id="OEJ73759.1"/>
    </source>
</evidence>
<dbReference type="OrthoDB" id="524357at2"/>
<keyword evidence="2" id="KW-1003">Cell membrane</keyword>
<dbReference type="PANTHER" id="PTHR33908">
    <property type="entry name" value="MANNOSYLTRANSFERASE YKCB-RELATED"/>
    <property type="match status" value="1"/>
</dbReference>
<keyword evidence="6 8" id="KW-1133">Transmembrane helix</keyword>
<dbReference type="GO" id="GO:0005886">
    <property type="term" value="C:plasma membrane"/>
    <property type="evidence" value="ECO:0007669"/>
    <property type="project" value="UniProtKB-SubCell"/>
</dbReference>
<evidence type="ECO:0000256" key="8">
    <source>
        <dbReference type="SAM" id="Phobius"/>
    </source>
</evidence>
<dbReference type="Pfam" id="PF13231">
    <property type="entry name" value="PMT_2"/>
    <property type="match status" value="1"/>
</dbReference>
<evidence type="ECO:0000256" key="7">
    <source>
        <dbReference type="ARBA" id="ARBA00023136"/>
    </source>
</evidence>
<comment type="subcellular location">
    <subcellularLocation>
        <location evidence="1">Cell membrane</location>
        <topology evidence="1">Multi-pass membrane protein</topology>
    </subcellularLocation>
</comment>
<keyword evidence="7 8" id="KW-0472">Membrane</keyword>
<feature type="transmembrane region" description="Helical" evidence="8">
    <location>
        <begin position="151"/>
        <end position="169"/>
    </location>
</feature>
<name>A0A1E5QGI0_9CYAN</name>
<keyword evidence="3" id="KW-0328">Glycosyltransferase</keyword>
<dbReference type="STRING" id="1781255.BH720_18185"/>
<keyword evidence="5 8" id="KW-0812">Transmembrane</keyword>
<dbReference type="AlphaFoldDB" id="A0A1E5QGI0"/>
<evidence type="ECO:0000256" key="4">
    <source>
        <dbReference type="ARBA" id="ARBA00022679"/>
    </source>
</evidence>
<evidence type="ECO:0000256" key="1">
    <source>
        <dbReference type="ARBA" id="ARBA00004651"/>
    </source>
</evidence>
<accession>A0A1E5QGI0</accession>
<evidence type="ECO:0000259" key="9">
    <source>
        <dbReference type="Pfam" id="PF13231"/>
    </source>
</evidence>
<protein>
    <recommendedName>
        <fullName evidence="9">Glycosyltransferase RgtA/B/C/D-like domain-containing protein</fullName>
    </recommendedName>
</protein>
<feature type="transmembrane region" description="Helical" evidence="8">
    <location>
        <begin position="12"/>
        <end position="33"/>
    </location>
</feature>
<gene>
    <name evidence="10" type="ORF">BH720_18185</name>
</gene>
<feature type="transmembrane region" description="Helical" evidence="8">
    <location>
        <begin position="372"/>
        <end position="394"/>
    </location>
</feature>
<feature type="transmembrane region" description="Helical" evidence="8">
    <location>
        <begin position="406"/>
        <end position="424"/>
    </location>
</feature>
<evidence type="ECO:0000256" key="6">
    <source>
        <dbReference type="ARBA" id="ARBA00022989"/>
    </source>
</evidence>
<organism evidence="10">
    <name type="scientific">Desertifilum tharense IPPAS B-1220</name>
    <dbReference type="NCBI Taxonomy" id="1781255"/>
    <lineage>
        <taxon>Bacteria</taxon>
        <taxon>Bacillati</taxon>
        <taxon>Cyanobacteriota</taxon>
        <taxon>Cyanophyceae</taxon>
        <taxon>Desertifilales</taxon>
        <taxon>Desertifilaceae</taxon>
        <taxon>Desertifilum</taxon>
    </lineage>
</organism>
<feature type="transmembrane region" description="Helical" evidence="8">
    <location>
        <begin position="244"/>
        <end position="263"/>
    </location>
</feature>
<feature type="transmembrane region" description="Helical" evidence="8">
    <location>
        <begin position="316"/>
        <end position="335"/>
    </location>
</feature>
<reference evidence="10" key="1">
    <citation type="submission" date="2016-09" db="EMBL/GenBank/DDBJ databases">
        <title>Draft genome of thermotolerant cyanobacterium Desertifilum sp. strain IPPAS B-1220.</title>
        <authorList>
            <person name="Sinetova M.A."/>
            <person name="Bolakhan K."/>
            <person name="Zayadan B.K."/>
            <person name="Mironov K.S."/>
            <person name="Ustinova V."/>
            <person name="Kupriyanova E.V."/>
            <person name="Sidorov R.A."/>
            <person name="Skrypnik A.N."/>
            <person name="Gogoleva N.E."/>
            <person name="Gogolev Y.V."/>
            <person name="Los D.A."/>
        </authorList>
    </citation>
    <scope>NUCLEOTIDE SEQUENCE [LARGE SCALE GENOMIC DNA]</scope>
    <source>
        <strain evidence="10">IPPAS B-1220</strain>
    </source>
</reference>